<proteinExistence type="predicted"/>
<evidence type="ECO:0000256" key="1">
    <source>
        <dbReference type="SAM" id="Phobius"/>
    </source>
</evidence>
<dbReference type="Proteomes" id="UP000199182">
    <property type="component" value="Unassembled WGS sequence"/>
</dbReference>
<sequence>MKLKILGKHSLCVFLERLCVIFMVLGGGIIVFLPLVLEGYYRWVSYPNPDAVRIPMLIALYVSGICAFCILLYLRRLLRSVNTENPFNEANAKRLKRIGLLCLPIAAVYLGVMPVLPSVLVLCVALAFSFIAALMAVLAELFTQAVAYKQENDLTI</sequence>
<name>A0A1H0EW23_9FIRM</name>
<keyword evidence="1" id="KW-0472">Membrane</keyword>
<dbReference type="InterPro" id="IPR021354">
    <property type="entry name" value="DUF2975"/>
</dbReference>
<keyword evidence="3" id="KW-1185">Reference proteome</keyword>
<dbReference type="Pfam" id="PF11188">
    <property type="entry name" value="DUF2975"/>
    <property type="match status" value="1"/>
</dbReference>
<dbReference type="STRING" id="258515.SAMN05192585_13630"/>
<evidence type="ECO:0000313" key="3">
    <source>
        <dbReference type="Proteomes" id="UP000199182"/>
    </source>
</evidence>
<evidence type="ECO:0008006" key="4">
    <source>
        <dbReference type="Google" id="ProtNLM"/>
    </source>
</evidence>
<feature type="transmembrane region" description="Helical" evidence="1">
    <location>
        <begin position="119"/>
        <end position="142"/>
    </location>
</feature>
<evidence type="ECO:0000313" key="2">
    <source>
        <dbReference type="EMBL" id="SDN86581.1"/>
    </source>
</evidence>
<reference evidence="2 3" key="1">
    <citation type="submission" date="2016-10" db="EMBL/GenBank/DDBJ databases">
        <authorList>
            <person name="de Groot N.N."/>
        </authorList>
    </citation>
    <scope>NUCLEOTIDE SEQUENCE [LARGE SCALE GENOMIC DNA]</scope>
    <source>
        <strain evidence="2 3">CGMCC 1.5012</strain>
    </source>
</reference>
<feature type="transmembrane region" description="Helical" evidence="1">
    <location>
        <begin position="95"/>
        <end position="113"/>
    </location>
</feature>
<gene>
    <name evidence="2" type="ORF">SAMN05192585_13630</name>
</gene>
<dbReference type="AlphaFoldDB" id="A0A1H0EW23"/>
<protein>
    <recommendedName>
        <fullName evidence="4">DUF2975 domain-containing protein</fullName>
    </recommendedName>
</protein>
<organism evidence="2 3">
    <name type="scientific">Acetanaerobacterium elongatum</name>
    <dbReference type="NCBI Taxonomy" id="258515"/>
    <lineage>
        <taxon>Bacteria</taxon>
        <taxon>Bacillati</taxon>
        <taxon>Bacillota</taxon>
        <taxon>Clostridia</taxon>
        <taxon>Eubacteriales</taxon>
        <taxon>Oscillospiraceae</taxon>
        <taxon>Acetanaerobacterium</taxon>
    </lineage>
</organism>
<feature type="transmembrane region" description="Helical" evidence="1">
    <location>
        <begin position="56"/>
        <end position="74"/>
    </location>
</feature>
<dbReference type="RefSeq" id="WP_092642532.1">
    <property type="nucleotide sequence ID" value="NZ_FNID01000036.1"/>
</dbReference>
<accession>A0A1H0EW23</accession>
<keyword evidence="1" id="KW-0812">Transmembrane</keyword>
<keyword evidence="1" id="KW-1133">Transmembrane helix</keyword>
<feature type="transmembrane region" description="Helical" evidence="1">
    <location>
        <begin position="12"/>
        <end position="36"/>
    </location>
</feature>
<dbReference type="OrthoDB" id="9791568at2"/>
<dbReference type="EMBL" id="FNID01000036">
    <property type="protein sequence ID" value="SDN86581.1"/>
    <property type="molecule type" value="Genomic_DNA"/>
</dbReference>